<evidence type="ECO:0000259" key="10">
    <source>
        <dbReference type="PROSITE" id="PS51987"/>
    </source>
</evidence>
<dbReference type="GO" id="GO:0004356">
    <property type="term" value="F:glutamine synthetase activity"/>
    <property type="evidence" value="ECO:0007669"/>
    <property type="project" value="InterPro"/>
</dbReference>
<dbReference type="PANTHER" id="PTHR43785">
    <property type="entry name" value="GAMMA-GLUTAMYLPUTRESCINE SYNTHETASE"/>
    <property type="match status" value="1"/>
</dbReference>
<keyword evidence="3" id="KW-0436">Ligase</keyword>
<keyword evidence="4" id="KW-0547">Nucleotide-binding</keyword>
<feature type="domain" description="GS catalytic" evidence="10">
    <location>
        <begin position="107"/>
        <end position="402"/>
    </location>
</feature>
<accession>A0A9D1NQ65</accession>
<dbReference type="SUPFAM" id="SSF54368">
    <property type="entry name" value="Glutamine synthetase, N-terminal domain"/>
    <property type="match status" value="1"/>
</dbReference>
<dbReference type="InterPro" id="IPR014746">
    <property type="entry name" value="Gln_synth/guanido_kin_cat_dom"/>
</dbReference>
<proteinExistence type="inferred from homology"/>
<evidence type="ECO:0000259" key="9">
    <source>
        <dbReference type="PROSITE" id="PS51986"/>
    </source>
</evidence>
<dbReference type="Pfam" id="PF03951">
    <property type="entry name" value="Gln-synt_N"/>
    <property type="match status" value="1"/>
</dbReference>
<evidence type="ECO:0000256" key="4">
    <source>
        <dbReference type="ARBA" id="ARBA00022741"/>
    </source>
</evidence>
<keyword evidence="6" id="KW-0460">Magnesium</keyword>
<dbReference type="InterPro" id="IPR008146">
    <property type="entry name" value="Gln_synth_cat_dom"/>
</dbReference>
<dbReference type="Proteomes" id="UP000823960">
    <property type="component" value="Unassembled WGS sequence"/>
</dbReference>
<keyword evidence="5" id="KW-0067">ATP-binding</keyword>
<dbReference type="InterPro" id="IPR036651">
    <property type="entry name" value="Gln_synt_N_sf"/>
</dbReference>
<name>A0A9D1NQ65_9FIRM</name>
<evidence type="ECO:0000256" key="1">
    <source>
        <dbReference type="ARBA" id="ARBA00001946"/>
    </source>
</evidence>
<dbReference type="GO" id="GO:0006542">
    <property type="term" value="P:glutamine biosynthetic process"/>
    <property type="evidence" value="ECO:0007669"/>
    <property type="project" value="InterPro"/>
</dbReference>
<dbReference type="SUPFAM" id="SSF55931">
    <property type="entry name" value="Glutamine synthetase/guanido kinase"/>
    <property type="match status" value="1"/>
</dbReference>
<dbReference type="SMART" id="SM01230">
    <property type="entry name" value="Gln-synt_C"/>
    <property type="match status" value="1"/>
</dbReference>
<evidence type="ECO:0000256" key="2">
    <source>
        <dbReference type="ARBA" id="ARBA00009897"/>
    </source>
</evidence>
<evidence type="ECO:0000256" key="5">
    <source>
        <dbReference type="ARBA" id="ARBA00022840"/>
    </source>
</evidence>
<dbReference type="InterPro" id="IPR027303">
    <property type="entry name" value="Gln_synth_gly_rich_site"/>
</dbReference>
<dbReference type="Pfam" id="PF00120">
    <property type="entry name" value="Gln-synt_C"/>
    <property type="match status" value="1"/>
</dbReference>
<evidence type="ECO:0000256" key="8">
    <source>
        <dbReference type="RuleBase" id="RU000384"/>
    </source>
</evidence>
<dbReference type="InterPro" id="IPR008147">
    <property type="entry name" value="Gln_synt_N"/>
</dbReference>
<dbReference type="PROSITE" id="PS00181">
    <property type="entry name" value="GLNA_ATP"/>
    <property type="match status" value="1"/>
</dbReference>
<evidence type="ECO:0000256" key="3">
    <source>
        <dbReference type="ARBA" id="ARBA00022598"/>
    </source>
</evidence>
<dbReference type="Gene3D" id="3.30.590.10">
    <property type="entry name" value="Glutamine synthetase/guanido kinase, catalytic domain"/>
    <property type="match status" value="1"/>
</dbReference>
<dbReference type="PROSITE" id="PS51987">
    <property type="entry name" value="GS_CATALYTIC"/>
    <property type="match status" value="1"/>
</dbReference>
<sequence length="402" mass="45314">MIYTSQEIMQYVKEEDVKFIRLAFCDLFGRQKNISILPSELERAFEQGVAIDASAIPGFGDEARSDLLLKPDPSQIAVYPWRPEHGRVVRMFTTITHPDGRIFSGDTRSLLKRVSEDASRKGFSMSFGPEAEFYLFNLSEDGTPTKIPYDTAGYMDIAPEDKGENVRREICLTLEQMGIRPETSHHEEGPGQNEIDFHYSEPLTAADNTITFKTVVRTIAARSGLFADFSAKPLDTQPGNGMHINISAYKDGSNVFSEVTAGILKHIREMTVFLNPFENSYKRFGSHKAPRYIGWSKENRSSLIRIPAAAGEYRRVELRSPDPMCNPYIAFTLLICAAIEGVEKHLELPEPSDFNIFTEDEEQLNGFEFLPKSLTAARQAANSSDFIKRWLPKTILDGYCIP</sequence>
<dbReference type="PROSITE" id="PS51986">
    <property type="entry name" value="GS_BETA_GRASP"/>
    <property type="match status" value="1"/>
</dbReference>
<comment type="cofactor">
    <cofactor evidence="1">
        <name>Mg(2+)</name>
        <dbReference type="ChEBI" id="CHEBI:18420"/>
    </cofactor>
</comment>
<organism evidence="11 12">
    <name type="scientific">Candidatus Faeciplasma avium</name>
    <dbReference type="NCBI Taxonomy" id="2840798"/>
    <lineage>
        <taxon>Bacteria</taxon>
        <taxon>Bacillati</taxon>
        <taxon>Bacillota</taxon>
        <taxon>Clostridia</taxon>
        <taxon>Eubacteriales</taxon>
        <taxon>Oscillospiraceae</taxon>
        <taxon>Oscillospiraceae incertae sedis</taxon>
        <taxon>Candidatus Faeciplasma</taxon>
    </lineage>
</organism>
<evidence type="ECO:0000256" key="7">
    <source>
        <dbReference type="PROSITE-ProRule" id="PRU01330"/>
    </source>
</evidence>
<dbReference type="AlphaFoldDB" id="A0A9D1NQ65"/>
<protein>
    <submittedName>
        <fullName evidence="11">Glutamine synthetase</fullName>
    </submittedName>
</protein>
<dbReference type="Gene3D" id="3.10.20.70">
    <property type="entry name" value="Glutamine synthetase, N-terminal domain"/>
    <property type="match status" value="1"/>
</dbReference>
<reference evidence="11" key="1">
    <citation type="submission" date="2020-10" db="EMBL/GenBank/DDBJ databases">
        <authorList>
            <person name="Gilroy R."/>
        </authorList>
    </citation>
    <scope>NUCLEOTIDE SEQUENCE</scope>
    <source>
        <strain evidence="11">1370</strain>
    </source>
</reference>
<reference evidence="11" key="2">
    <citation type="journal article" date="2021" name="PeerJ">
        <title>Extensive microbial diversity within the chicken gut microbiome revealed by metagenomics and culture.</title>
        <authorList>
            <person name="Gilroy R."/>
            <person name="Ravi A."/>
            <person name="Getino M."/>
            <person name="Pursley I."/>
            <person name="Horton D.L."/>
            <person name="Alikhan N.F."/>
            <person name="Baker D."/>
            <person name="Gharbi K."/>
            <person name="Hall N."/>
            <person name="Watson M."/>
            <person name="Adriaenssens E.M."/>
            <person name="Foster-Nyarko E."/>
            <person name="Jarju S."/>
            <person name="Secka A."/>
            <person name="Antonio M."/>
            <person name="Oren A."/>
            <person name="Chaudhuri R.R."/>
            <person name="La Ragione R."/>
            <person name="Hildebrand F."/>
            <person name="Pallen M.J."/>
        </authorList>
    </citation>
    <scope>NUCLEOTIDE SEQUENCE</scope>
    <source>
        <strain evidence="11">1370</strain>
    </source>
</reference>
<feature type="domain" description="GS beta-grasp" evidence="9">
    <location>
        <begin position="15"/>
        <end position="100"/>
    </location>
</feature>
<dbReference type="PANTHER" id="PTHR43785:SF12">
    <property type="entry name" value="TYPE-1 GLUTAMINE SYNTHETASE 2"/>
    <property type="match status" value="1"/>
</dbReference>
<comment type="similarity">
    <text evidence="2 7 8">Belongs to the glutamine synthetase family.</text>
</comment>
<evidence type="ECO:0000256" key="6">
    <source>
        <dbReference type="ARBA" id="ARBA00022842"/>
    </source>
</evidence>
<gene>
    <name evidence="11" type="ORF">IAD28_02050</name>
</gene>
<dbReference type="EMBL" id="DVOL01000028">
    <property type="protein sequence ID" value="HIV10462.1"/>
    <property type="molecule type" value="Genomic_DNA"/>
</dbReference>
<comment type="caution">
    <text evidence="11">The sequence shown here is derived from an EMBL/GenBank/DDBJ whole genome shotgun (WGS) entry which is preliminary data.</text>
</comment>
<dbReference type="GO" id="GO:0005524">
    <property type="term" value="F:ATP binding"/>
    <property type="evidence" value="ECO:0007669"/>
    <property type="project" value="UniProtKB-KW"/>
</dbReference>
<evidence type="ECO:0000313" key="11">
    <source>
        <dbReference type="EMBL" id="HIV10462.1"/>
    </source>
</evidence>
<evidence type="ECO:0000313" key="12">
    <source>
        <dbReference type="Proteomes" id="UP000823960"/>
    </source>
</evidence>